<feature type="signal peptide" evidence="1">
    <location>
        <begin position="1"/>
        <end position="20"/>
    </location>
</feature>
<name>A0A966DTF0_9SPHI</name>
<proteinExistence type="predicted"/>
<sequence>MTKKLLMALLALSSFTAVKAQTEKGNQLLGGSIGFNTSKVSNTNYTATNTYSSTSFSDTKLTTYNIGPNYSYFVASNLDLGVSASYGYQKGTSTSIYNSQAYDSKFQNATGMLYLRKYFLYESKIGIRTGPFASFSYGRQTTNNYQPISNGYSDVTEQKNWNYSAGVGLDIVYFPAKKLGLSSAIGNLAYTHNKSRNIYYNSISNGHTNGFGFNLASSVNFSVFYVFGK</sequence>
<organism evidence="2 3">
    <name type="scientific">Mucilaginibacter agri</name>
    <dbReference type="NCBI Taxonomy" id="2695265"/>
    <lineage>
        <taxon>Bacteria</taxon>
        <taxon>Pseudomonadati</taxon>
        <taxon>Bacteroidota</taxon>
        <taxon>Sphingobacteriia</taxon>
        <taxon>Sphingobacteriales</taxon>
        <taxon>Sphingobacteriaceae</taxon>
        <taxon>Mucilaginibacter</taxon>
    </lineage>
</organism>
<keyword evidence="3" id="KW-1185">Reference proteome</keyword>
<keyword evidence="1" id="KW-0732">Signal</keyword>
<dbReference type="AlphaFoldDB" id="A0A966DTF0"/>
<dbReference type="RefSeq" id="WP_166585245.1">
    <property type="nucleotide sequence ID" value="NZ_WWEO01000041.1"/>
</dbReference>
<dbReference type="InterPro" id="IPR036709">
    <property type="entry name" value="Autotransporte_beta_dom_sf"/>
</dbReference>
<evidence type="ECO:0000313" key="3">
    <source>
        <dbReference type="Proteomes" id="UP000638732"/>
    </source>
</evidence>
<feature type="chain" id="PRO_5037167884" description="Outer membrane protein beta-barrel domain-containing protein" evidence="1">
    <location>
        <begin position="21"/>
        <end position="229"/>
    </location>
</feature>
<evidence type="ECO:0008006" key="4">
    <source>
        <dbReference type="Google" id="ProtNLM"/>
    </source>
</evidence>
<evidence type="ECO:0000313" key="2">
    <source>
        <dbReference type="EMBL" id="NCD69262.1"/>
    </source>
</evidence>
<accession>A0A966DTF0</accession>
<protein>
    <recommendedName>
        <fullName evidence="4">Outer membrane protein beta-barrel domain-containing protein</fullName>
    </recommendedName>
</protein>
<dbReference type="Proteomes" id="UP000638732">
    <property type="component" value="Unassembled WGS sequence"/>
</dbReference>
<evidence type="ECO:0000256" key="1">
    <source>
        <dbReference type="SAM" id="SignalP"/>
    </source>
</evidence>
<comment type="caution">
    <text evidence="2">The sequence shown here is derived from an EMBL/GenBank/DDBJ whole genome shotgun (WGS) entry which is preliminary data.</text>
</comment>
<dbReference type="EMBL" id="WWEO01000041">
    <property type="protein sequence ID" value="NCD69262.1"/>
    <property type="molecule type" value="Genomic_DNA"/>
</dbReference>
<reference evidence="2" key="2">
    <citation type="submission" date="2020-10" db="EMBL/GenBank/DDBJ databases">
        <title>Mucilaginibacter sp. nov., isolated from soil.</title>
        <authorList>
            <person name="Jeon C.O."/>
        </authorList>
    </citation>
    <scope>NUCLEOTIDE SEQUENCE</scope>
    <source>
        <strain evidence="2">R11</strain>
    </source>
</reference>
<reference evidence="2" key="1">
    <citation type="submission" date="2020-01" db="EMBL/GenBank/DDBJ databases">
        <authorList>
            <person name="Seo Y.L."/>
        </authorList>
    </citation>
    <scope>NUCLEOTIDE SEQUENCE</scope>
    <source>
        <strain evidence="2">R11</strain>
    </source>
</reference>
<gene>
    <name evidence="2" type="ORF">GSY63_07825</name>
</gene>
<dbReference type="SUPFAM" id="SSF103515">
    <property type="entry name" value="Autotransporter"/>
    <property type="match status" value="1"/>
</dbReference>